<dbReference type="PANTHER" id="PTHR34271:SF1">
    <property type="entry name" value="NUCLEOLAR HISTONE METHYLTRANSFERASE-RELATED PROTEIN"/>
    <property type="match status" value="1"/>
</dbReference>
<dbReference type="InterPro" id="IPR018848">
    <property type="entry name" value="WIYLD_domain"/>
</dbReference>
<proteinExistence type="predicted"/>
<feature type="region of interest" description="Disordered" evidence="1">
    <location>
        <begin position="384"/>
        <end position="406"/>
    </location>
</feature>
<dbReference type="PANTHER" id="PTHR34271">
    <property type="entry name" value="NUCLEOLAR HISTONE METHYLTRANSFERASE-RELATED PROTEIN"/>
    <property type="match status" value="1"/>
</dbReference>
<comment type="caution">
    <text evidence="3">The sequence shown here is derived from an EMBL/GenBank/DDBJ whole genome shotgun (WGS) entry which is preliminary data.</text>
</comment>
<evidence type="ECO:0000259" key="2">
    <source>
        <dbReference type="Pfam" id="PF10440"/>
    </source>
</evidence>
<dbReference type="Pfam" id="PF10440">
    <property type="entry name" value="WIYLD"/>
    <property type="match status" value="1"/>
</dbReference>
<feature type="region of interest" description="Disordered" evidence="1">
    <location>
        <begin position="328"/>
        <end position="365"/>
    </location>
</feature>
<protein>
    <recommendedName>
        <fullName evidence="2">WIYLD domain-containing protein</fullName>
    </recommendedName>
</protein>
<feature type="region of interest" description="Disordered" evidence="1">
    <location>
        <begin position="276"/>
        <end position="295"/>
    </location>
</feature>
<accession>A0AAN7GUV7</accession>
<dbReference type="Proteomes" id="UP001345219">
    <property type="component" value="Chromosome 1"/>
</dbReference>
<feature type="region of interest" description="Disordered" evidence="1">
    <location>
        <begin position="233"/>
        <end position="267"/>
    </location>
</feature>
<evidence type="ECO:0000313" key="4">
    <source>
        <dbReference type="Proteomes" id="UP001345219"/>
    </source>
</evidence>
<reference evidence="3 4" key="1">
    <citation type="journal article" date="2023" name="Hortic Res">
        <title>Pangenome of water caltrop reveals structural variations and asymmetric subgenome divergence after allopolyploidization.</title>
        <authorList>
            <person name="Zhang X."/>
            <person name="Chen Y."/>
            <person name="Wang L."/>
            <person name="Yuan Y."/>
            <person name="Fang M."/>
            <person name="Shi L."/>
            <person name="Lu R."/>
            <person name="Comes H.P."/>
            <person name="Ma Y."/>
            <person name="Chen Y."/>
            <person name="Huang G."/>
            <person name="Zhou Y."/>
            <person name="Zheng Z."/>
            <person name="Qiu Y."/>
        </authorList>
    </citation>
    <scope>NUCLEOTIDE SEQUENCE [LARGE SCALE GENOMIC DNA]</scope>
    <source>
        <tissue evidence="3">Roots</tissue>
    </source>
</reference>
<feature type="compositionally biased region" description="Basic and acidic residues" evidence="1">
    <location>
        <begin position="233"/>
        <end position="244"/>
    </location>
</feature>
<sequence length="406" mass="45662">MPPRGRKKNDTRMDAALDAMGAMGFARAMVKAIVKELLKVYTKEGWPFIEDNSYRLLIETILEKQEELNSKQVAIHGGENPAESSAGPLSQSCITCGDHACDALEEVSGDPQAALSITMDLPPSSISANEELDGFAGTEEDEGQKSMVEDHQDEEPEQHLIELPNMTPASVQVDHPAHDQDEEPEHHLIKLPNMTPASVQVDHPAHDQDEEPEHHLIKLPNMTPVSDQVDPLEHHQEEEPEHHLIKLPNMTPTSVQVDPPAQHQDEEPENHLIKLPNMTPASDQLDPPAQHQDEEPEHHLIKLTNMTPASDQVDPPAHHQDEEPEHHLIKLPNMTPASVQVDPPARSRKPKYGWIDENEDEDHGPHLIDLPKMSLELFKKHYYSRNGLHQPQKKHRQSRWDVGPDS</sequence>
<keyword evidence="4" id="KW-1185">Reference proteome</keyword>
<evidence type="ECO:0000313" key="3">
    <source>
        <dbReference type="EMBL" id="KAK4743157.1"/>
    </source>
</evidence>
<gene>
    <name evidence="3" type="ORF">SAY87_001158</name>
</gene>
<dbReference type="Gene3D" id="1.10.8.850">
    <property type="entry name" value="Histone-lysine N methyltransferase , C-terminal domain-like"/>
    <property type="match status" value="1"/>
</dbReference>
<dbReference type="EMBL" id="JAXIOK010000023">
    <property type="protein sequence ID" value="KAK4743157.1"/>
    <property type="molecule type" value="Genomic_DNA"/>
</dbReference>
<organism evidence="3 4">
    <name type="scientific">Trapa incisa</name>
    <dbReference type="NCBI Taxonomy" id="236973"/>
    <lineage>
        <taxon>Eukaryota</taxon>
        <taxon>Viridiplantae</taxon>
        <taxon>Streptophyta</taxon>
        <taxon>Embryophyta</taxon>
        <taxon>Tracheophyta</taxon>
        <taxon>Spermatophyta</taxon>
        <taxon>Magnoliopsida</taxon>
        <taxon>eudicotyledons</taxon>
        <taxon>Gunneridae</taxon>
        <taxon>Pentapetalae</taxon>
        <taxon>rosids</taxon>
        <taxon>malvids</taxon>
        <taxon>Myrtales</taxon>
        <taxon>Lythraceae</taxon>
        <taxon>Trapa</taxon>
    </lineage>
</organism>
<name>A0AAN7GUV7_9MYRT</name>
<feature type="domain" description="WIYLD" evidence="2">
    <location>
        <begin position="7"/>
        <end position="67"/>
    </location>
</feature>
<evidence type="ECO:0000256" key="1">
    <source>
        <dbReference type="SAM" id="MobiDB-lite"/>
    </source>
</evidence>
<dbReference type="AlphaFoldDB" id="A0AAN7GUV7"/>
<dbReference type="InterPro" id="IPR043017">
    <property type="entry name" value="WIYLD_dom_sf"/>
</dbReference>